<dbReference type="SUPFAM" id="SSF51905">
    <property type="entry name" value="FAD/NAD(P)-binding domain"/>
    <property type="match status" value="1"/>
</dbReference>
<name>A0A317UZU2_9EURO</name>
<comment type="caution">
    <text evidence="6">The sequence shown here is derived from an EMBL/GenBank/DDBJ whole genome shotgun (WGS) entry which is preliminary data.</text>
</comment>
<dbReference type="VEuPathDB" id="FungiDB:BO70DRAFT_400870"/>
<organism evidence="6 7">
    <name type="scientific">Aspergillus heteromorphus CBS 117.55</name>
    <dbReference type="NCBI Taxonomy" id="1448321"/>
    <lineage>
        <taxon>Eukaryota</taxon>
        <taxon>Fungi</taxon>
        <taxon>Dikarya</taxon>
        <taxon>Ascomycota</taxon>
        <taxon>Pezizomycotina</taxon>
        <taxon>Eurotiomycetes</taxon>
        <taxon>Eurotiomycetidae</taxon>
        <taxon>Eurotiales</taxon>
        <taxon>Aspergillaceae</taxon>
        <taxon>Aspergillus</taxon>
        <taxon>Aspergillus subgen. Circumdati</taxon>
    </lineage>
</organism>
<proteinExistence type="inferred from homology"/>
<evidence type="ECO:0000256" key="2">
    <source>
        <dbReference type="ARBA" id="ARBA00010790"/>
    </source>
</evidence>
<keyword evidence="4" id="KW-0274">FAD</keyword>
<dbReference type="Gene3D" id="3.50.50.60">
    <property type="entry name" value="FAD/NAD(P)-binding domain"/>
    <property type="match status" value="1"/>
</dbReference>
<evidence type="ECO:0000256" key="5">
    <source>
        <dbReference type="ARBA" id="ARBA00023002"/>
    </source>
</evidence>
<keyword evidence="7" id="KW-1185">Reference proteome</keyword>
<dbReference type="GO" id="GO:0050660">
    <property type="term" value="F:flavin adenine dinucleotide binding"/>
    <property type="evidence" value="ECO:0007669"/>
    <property type="project" value="InterPro"/>
</dbReference>
<evidence type="ECO:0000313" key="7">
    <source>
        <dbReference type="Proteomes" id="UP000247233"/>
    </source>
</evidence>
<gene>
    <name evidence="6" type="ORF">BO70DRAFT_400870</name>
</gene>
<dbReference type="GeneID" id="37069190"/>
<comment type="cofactor">
    <cofactor evidence="1">
        <name>FAD</name>
        <dbReference type="ChEBI" id="CHEBI:57692"/>
    </cofactor>
</comment>
<dbReference type="Proteomes" id="UP000247233">
    <property type="component" value="Unassembled WGS sequence"/>
</dbReference>
<dbReference type="InterPro" id="IPR012132">
    <property type="entry name" value="GMC_OxRdtase"/>
</dbReference>
<dbReference type="OrthoDB" id="269227at2759"/>
<protein>
    <submittedName>
        <fullName evidence="6">Uncharacterized protein</fullName>
    </submittedName>
</protein>
<keyword evidence="5" id="KW-0560">Oxidoreductase</keyword>
<reference evidence="6 7" key="1">
    <citation type="submission" date="2016-12" db="EMBL/GenBank/DDBJ databases">
        <title>The genomes of Aspergillus section Nigri reveals drivers in fungal speciation.</title>
        <authorList>
            <consortium name="DOE Joint Genome Institute"/>
            <person name="Vesth T.C."/>
            <person name="Nybo J."/>
            <person name="Theobald S."/>
            <person name="Brandl J."/>
            <person name="Frisvad J.C."/>
            <person name="Nielsen K.F."/>
            <person name="Lyhne E.K."/>
            <person name="Kogle M.E."/>
            <person name="Kuo A."/>
            <person name="Riley R."/>
            <person name="Clum A."/>
            <person name="Nolan M."/>
            <person name="Lipzen A."/>
            <person name="Salamov A."/>
            <person name="Henrissat B."/>
            <person name="Wiebenga A."/>
            <person name="De Vries R.P."/>
            <person name="Grigoriev I.V."/>
            <person name="Mortensen U.H."/>
            <person name="Andersen M.R."/>
            <person name="Baker S.E."/>
        </authorList>
    </citation>
    <scope>NUCLEOTIDE SEQUENCE [LARGE SCALE GENOMIC DNA]</scope>
    <source>
        <strain evidence="6 7">CBS 117.55</strain>
    </source>
</reference>
<keyword evidence="3" id="KW-0285">Flavoprotein</keyword>
<comment type="similarity">
    <text evidence="2">Belongs to the GMC oxidoreductase family.</text>
</comment>
<evidence type="ECO:0000313" key="6">
    <source>
        <dbReference type="EMBL" id="PWY66077.1"/>
    </source>
</evidence>
<dbReference type="PANTHER" id="PTHR11552:SF201">
    <property type="entry name" value="GLUCOSE-METHANOL-CHOLINE OXIDOREDUCTASE N-TERMINAL DOMAIN-CONTAINING PROTEIN"/>
    <property type="match status" value="1"/>
</dbReference>
<sequence length="184" mass="20059">MFHPRGYGTGVGMLWQLVNVHRDRTETCSISESLAQPLDYIVVGGGTAGLVVASRLTANPNVTVGVLEDPNVLKLTGMGAMLHNPAYDWMIPKCAAATLPTDTCCLPWDVPISKVLTNALARKILLDDEQRAIGVELQSGETIHQAFSADRVFQFGAMRDQVKTRVEPTSEIELLDRDQARGNI</sequence>
<dbReference type="GO" id="GO:0016491">
    <property type="term" value="F:oxidoreductase activity"/>
    <property type="evidence" value="ECO:0007669"/>
    <property type="project" value="UniProtKB-KW"/>
</dbReference>
<dbReference type="EMBL" id="MSFL01000047">
    <property type="protein sequence ID" value="PWY66077.1"/>
    <property type="molecule type" value="Genomic_DNA"/>
</dbReference>
<dbReference type="InterPro" id="IPR036188">
    <property type="entry name" value="FAD/NAD-bd_sf"/>
</dbReference>
<dbReference type="RefSeq" id="XP_025394716.1">
    <property type="nucleotide sequence ID" value="XM_025546953.1"/>
</dbReference>
<accession>A0A317UZU2</accession>
<dbReference type="PANTHER" id="PTHR11552">
    <property type="entry name" value="GLUCOSE-METHANOL-CHOLINE GMC OXIDOREDUCTASE"/>
    <property type="match status" value="1"/>
</dbReference>
<dbReference type="STRING" id="1448321.A0A317UZU2"/>
<evidence type="ECO:0000256" key="3">
    <source>
        <dbReference type="ARBA" id="ARBA00022630"/>
    </source>
</evidence>
<dbReference type="AlphaFoldDB" id="A0A317UZU2"/>
<evidence type="ECO:0000256" key="1">
    <source>
        <dbReference type="ARBA" id="ARBA00001974"/>
    </source>
</evidence>
<evidence type="ECO:0000256" key="4">
    <source>
        <dbReference type="ARBA" id="ARBA00022827"/>
    </source>
</evidence>